<protein>
    <submittedName>
        <fullName evidence="1">Uncharacterized protein</fullName>
    </submittedName>
</protein>
<dbReference type="Proteomes" id="UP000622580">
    <property type="component" value="Unassembled WGS sequence"/>
</dbReference>
<proteinExistence type="predicted"/>
<dbReference type="InterPro" id="IPR029044">
    <property type="entry name" value="Nucleotide-diphossugar_trans"/>
</dbReference>
<comment type="caution">
    <text evidence="1">The sequence shown here is derived from an EMBL/GenBank/DDBJ whole genome shotgun (WGS) entry which is preliminary data.</text>
</comment>
<organism evidence="1 2">
    <name type="scientific">Phenylobacterium glaciei</name>
    <dbReference type="NCBI Taxonomy" id="2803784"/>
    <lineage>
        <taxon>Bacteria</taxon>
        <taxon>Pseudomonadati</taxon>
        <taxon>Pseudomonadota</taxon>
        <taxon>Alphaproteobacteria</taxon>
        <taxon>Caulobacterales</taxon>
        <taxon>Caulobacteraceae</taxon>
        <taxon>Phenylobacterium</taxon>
    </lineage>
</organism>
<dbReference type="EMBL" id="JAGSGD010000001">
    <property type="protein sequence ID" value="MBR7618108.1"/>
    <property type="molecule type" value="Genomic_DNA"/>
</dbReference>
<sequence length="248" mass="26623">MAQAASIFLATPCYGGLAHIHFMRSVLDLQAACAARGVGLTVELGGGDALITRARAAMADKFLKSGASHLLFVDADIGFKPEQVFRLLDADRDLVGGVYPIKSIDWTKVRQAAADGKRDLMAASVGYVVRFIPTPDSRVEVDDDGFGPVAYIGTGFMLIKRAVVEQVAAAHPELKARLGDTSGGGTSHATMIFETFIEAETGEHLSEDYAFCRRWRDLGGQVFADFQTRLTHVGHAAYAGSLMDAQAR</sequence>
<gene>
    <name evidence="1" type="ORF">JKL49_01800</name>
</gene>
<keyword evidence="2" id="KW-1185">Reference proteome</keyword>
<accession>A0A941HUY2</accession>
<evidence type="ECO:0000313" key="2">
    <source>
        <dbReference type="Proteomes" id="UP000622580"/>
    </source>
</evidence>
<dbReference type="AlphaFoldDB" id="A0A941HUY2"/>
<reference evidence="1" key="1">
    <citation type="submission" date="2021-04" db="EMBL/GenBank/DDBJ databases">
        <title>Draft genome assembly of strain Phenylobacterium sp. 20VBR1 using MiniION and Illumina platforms.</title>
        <authorList>
            <person name="Thomas F.A."/>
            <person name="Krishnan K.P."/>
            <person name="Sinha R.K."/>
        </authorList>
    </citation>
    <scope>NUCLEOTIDE SEQUENCE</scope>
    <source>
        <strain evidence="1">20VBR1</strain>
    </source>
</reference>
<dbReference type="SUPFAM" id="SSF53448">
    <property type="entry name" value="Nucleotide-diphospho-sugar transferases"/>
    <property type="match status" value="1"/>
</dbReference>
<name>A0A941HUY2_9CAUL</name>
<dbReference type="RefSeq" id="WP_215337887.1">
    <property type="nucleotide sequence ID" value="NZ_JAGSGD010000001.1"/>
</dbReference>
<evidence type="ECO:0000313" key="1">
    <source>
        <dbReference type="EMBL" id="MBR7618108.1"/>
    </source>
</evidence>
<dbReference type="Gene3D" id="3.90.550.40">
    <property type="match status" value="1"/>
</dbReference>